<dbReference type="PANTHER" id="PTHR42830">
    <property type="entry name" value="OSMOTICALLY INDUCIBLE FAMILY PROTEIN"/>
    <property type="match status" value="1"/>
</dbReference>
<evidence type="ECO:0000313" key="2">
    <source>
        <dbReference type="Proteomes" id="UP001225605"/>
    </source>
</evidence>
<name>A0ABU0WZ97_9PSEU</name>
<dbReference type="SUPFAM" id="SSF82784">
    <property type="entry name" value="OsmC-like"/>
    <property type="match status" value="1"/>
</dbReference>
<gene>
    <name evidence="1" type="ORF">CKY47_14285</name>
</gene>
<dbReference type="InterPro" id="IPR052707">
    <property type="entry name" value="OsmC_Ohr_Peroxiredoxin"/>
</dbReference>
<keyword evidence="2" id="KW-1185">Reference proteome</keyword>
<protein>
    <submittedName>
        <fullName evidence="1">Peroxiredoxin</fullName>
    </submittedName>
</protein>
<dbReference type="Gene3D" id="3.30.300.20">
    <property type="match status" value="1"/>
</dbReference>
<dbReference type="EMBL" id="NSDM01000005">
    <property type="protein sequence ID" value="MDQ2585126.1"/>
    <property type="molecule type" value="Genomic_DNA"/>
</dbReference>
<dbReference type="InterPro" id="IPR015946">
    <property type="entry name" value="KH_dom-like_a/b"/>
</dbReference>
<proteinExistence type="predicted"/>
<dbReference type="PANTHER" id="PTHR42830:SF2">
    <property type="entry name" value="OSMC_OHR FAMILY PROTEIN"/>
    <property type="match status" value="1"/>
</dbReference>
<evidence type="ECO:0000313" key="1">
    <source>
        <dbReference type="EMBL" id="MDQ2585126.1"/>
    </source>
</evidence>
<dbReference type="RefSeq" id="WP_306746296.1">
    <property type="nucleotide sequence ID" value="NZ_NSDM01000005.1"/>
</dbReference>
<organism evidence="1 2">
    <name type="scientific">Saccharothrix yanglingensis</name>
    <dbReference type="NCBI Taxonomy" id="659496"/>
    <lineage>
        <taxon>Bacteria</taxon>
        <taxon>Bacillati</taxon>
        <taxon>Actinomycetota</taxon>
        <taxon>Actinomycetes</taxon>
        <taxon>Pseudonocardiales</taxon>
        <taxon>Pseudonocardiaceae</taxon>
        <taxon>Saccharothrix</taxon>
    </lineage>
</organism>
<sequence>MNGEHHYEVTVRWTGDTGSGTSRYRDYGRDHDVLVDGREPLRGSADPAFRGTPDRWNPEELLVASLSQCHMLTYLALCARDGVVVTGYADSASGVMREEPGGSGRFTEVVLRPEVVVAEPGMVERARSLHEQAHRACFIANSVAFPVRHLPVVAHA</sequence>
<dbReference type="InterPro" id="IPR036102">
    <property type="entry name" value="OsmC/Ohrsf"/>
</dbReference>
<accession>A0ABU0WZ97</accession>
<comment type="caution">
    <text evidence="1">The sequence shown here is derived from an EMBL/GenBank/DDBJ whole genome shotgun (WGS) entry which is preliminary data.</text>
</comment>
<dbReference type="Pfam" id="PF02566">
    <property type="entry name" value="OsmC"/>
    <property type="match status" value="1"/>
</dbReference>
<dbReference type="InterPro" id="IPR003718">
    <property type="entry name" value="OsmC/Ohr_fam"/>
</dbReference>
<reference evidence="1 2" key="1">
    <citation type="submission" date="2017-06" db="EMBL/GenBank/DDBJ databases">
        <title>Cultured bacterium strain Saccharothrix yanglingensis Hhs.015.</title>
        <authorList>
            <person name="Xia Y."/>
        </authorList>
    </citation>
    <scope>NUCLEOTIDE SEQUENCE [LARGE SCALE GENOMIC DNA]</scope>
    <source>
        <strain evidence="1 2">Hhs.015</strain>
    </source>
</reference>
<dbReference type="Proteomes" id="UP001225605">
    <property type="component" value="Unassembled WGS sequence"/>
</dbReference>